<organism evidence="2">
    <name type="scientific">marine sediment metagenome</name>
    <dbReference type="NCBI Taxonomy" id="412755"/>
    <lineage>
        <taxon>unclassified sequences</taxon>
        <taxon>metagenomes</taxon>
        <taxon>ecological metagenomes</taxon>
    </lineage>
</organism>
<accession>X1KJ60</accession>
<keyword evidence="1" id="KW-0472">Membrane</keyword>
<evidence type="ECO:0000313" key="2">
    <source>
        <dbReference type="EMBL" id="GAH93650.1"/>
    </source>
</evidence>
<feature type="transmembrane region" description="Helical" evidence="1">
    <location>
        <begin position="7"/>
        <end position="26"/>
    </location>
</feature>
<dbReference type="AlphaFoldDB" id="X1KJ60"/>
<keyword evidence="1" id="KW-0812">Transmembrane</keyword>
<keyword evidence="1" id="KW-1133">Transmembrane helix</keyword>
<sequence length="31" mass="3688">MTIKVTIMQFVALWVVLGFLWLYVALWDDDT</sequence>
<protein>
    <submittedName>
        <fullName evidence="2">Uncharacterized protein</fullName>
    </submittedName>
</protein>
<dbReference type="EMBL" id="BARV01000116">
    <property type="protein sequence ID" value="GAH93650.1"/>
    <property type="molecule type" value="Genomic_DNA"/>
</dbReference>
<reference evidence="2" key="1">
    <citation type="journal article" date="2014" name="Front. Microbiol.">
        <title>High frequency of phylogenetically diverse reductive dehalogenase-homologous genes in deep subseafloor sedimentary metagenomes.</title>
        <authorList>
            <person name="Kawai M."/>
            <person name="Futagami T."/>
            <person name="Toyoda A."/>
            <person name="Takaki Y."/>
            <person name="Nishi S."/>
            <person name="Hori S."/>
            <person name="Arai W."/>
            <person name="Tsubouchi T."/>
            <person name="Morono Y."/>
            <person name="Uchiyama I."/>
            <person name="Ito T."/>
            <person name="Fujiyama A."/>
            <person name="Inagaki F."/>
            <person name="Takami H."/>
        </authorList>
    </citation>
    <scope>NUCLEOTIDE SEQUENCE</scope>
    <source>
        <strain evidence="2">Expedition CK06-06</strain>
    </source>
</reference>
<proteinExistence type="predicted"/>
<name>X1KJ60_9ZZZZ</name>
<feature type="non-terminal residue" evidence="2">
    <location>
        <position position="31"/>
    </location>
</feature>
<comment type="caution">
    <text evidence="2">The sequence shown here is derived from an EMBL/GenBank/DDBJ whole genome shotgun (WGS) entry which is preliminary data.</text>
</comment>
<gene>
    <name evidence="2" type="ORF">S06H3_00614</name>
</gene>
<evidence type="ECO:0000256" key="1">
    <source>
        <dbReference type="SAM" id="Phobius"/>
    </source>
</evidence>